<dbReference type="GO" id="GO:0007165">
    <property type="term" value="P:signal transduction"/>
    <property type="evidence" value="ECO:0007669"/>
    <property type="project" value="UniProtKB-KW"/>
</dbReference>
<reference evidence="11" key="2">
    <citation type="submission" date="2016-04" db="UniProtKB">
        <authorList>
            <consortium name="EnsemblMetazoa"/>
        </authorList>
    </citation>
    <scope>IDENTIFICATION</scope>
</reference>
<evidence type="ECO:0000313" key="12">
    <source>
        <dbReference type="Proteomes" id="UP000005205"/>
    </source>
</evidence>
<keyword evidence="4 10" id="KW-0812">Transmembrane</keyword>
<feature type="transmembrane region" description="Helical" evidence="10">
    <location>
        <begin position="681"/>
        <end position="701"/>
    </location>
</feature>
<feature type="transmembrane region" description="Helical" evidence="10">
    <location>
        <begin position="707"/>
        <end position="729"/>
    </location>
</feature>
<name>A0A158P0D9_ATTCE</name>
<dbReference type="AlphaFoldDB" id="A0A158P0D9"/>
<protein>
    <recommendedName>
        <fullName evidence="13">Odorant receptor</fullName>
    </recommendedName>
</protein>
<keyword evidence="9" id="KW-0807">Transducer</keyword>
<accession>A0A158P0D9</accession>
<dbReference type="GO" id="GO:0004984">
    <property type="term" value="F:olfactory receptor activity"/>
    <property type="evidence" value="ECO:0007669"/>
    <property type="project" value="InterPro"/>
</dbReference>
<dbReference type="EMBL" id="ADTU01004803">
    <property type="status" value="NOT_ANNOTATED_CDS"/>
    <property type="molecule type" value="Genomic_DNA"/>
</dbReference>
<keyword evidence="2" id="KW-1003">Cell membrane</keyword>
<keyword evidence="3" id="KW-0716">Sensory transduction</keyword>
<dbReference type="InParanoid" id="A0A158P0D9"/>
<feature type="transmembrane region" description="Helical" evidence="10">
    <location>
        <begin position="139"/>
        <end position="158"/>
    </location>
</feature>
<keyword evidence="7 10" id="KW-0472">Membrane</keyword>
<evidence type="ECO:0000313" key="11">
    <source>
        <dbReference type="EnsemblMetazoa" id="XP_012063247.1"/>
    </source>
</evidence>
<comment type="subcellular location">
    <subcellularLocation>
        <location evidence="1">Cell membrane</location>
        <topology evidence="1">Multi-pass membrane protein</topology>
    </subcellularLocation>
</comment>
<feature type="transmembrane region" description="Helical" evidence="10">
    <location>
        <begin position="543"/>
        <end position="564"/>
    </location>
</feature>
<organism evidence="11 12">
    <name type="scientific">Atta cephalotes</name>
    <name type="common">Leafcutter ant</name>
    <dbReference type="NCBI Taxonomy" id="12957"/>
    <lineage>
        <taxon>Eukaryota</taxon>
        <taxon>Metazoa</taxon>
        <taxon>Ecdysozoa</taxon>
        <taxon>Arthropoda</taxon>
        <taxon>Hexapoda</taxon>
        <taxon>Insecta</taxon>
        <taxon>Pterygota</taxon>
        <taxon>Neoptera</taxon>
        <taxon>Endopterygota</taxon>
        <taxon>Hymenoptera</taxon>
        <taxon>Apocrita</taxon>
        <taxon>Aculeata</taxon>
        <taxon>Formicoidea</taxon>
        <taxon>Formicidae</taxon>
        <taxon>Myrmicinae</taxon>
        <taxon>Atta</taxon>
    </lineage>
</organism>
<evidence type="ECO:0000256" key="10">
    <source>
        <dbReference type="SAM" id="Phobius"/>
    </source>
</evidence>
<dbReference type="Proteomes" id="UP000005205">
    <property type="component" value="Unassembled WGS sequence"/>
</dbReference>
<dbReference type="GO" id="GO:0005549">
    <property type="term" value="F:odorant binding"/>
    <property type="evidence" value="ECO:0007669"/>
    <property type="project" value="InterPro"/>
</dbReference>
<dbReference type="KEGG" id="acep:105626559"/>
<dbReference type="PANTHER" id="PTHR21137:SF35">
    <property type="entry name" value="ODORANT RECEPTOR 19A-RELATED"/>
    <property type="match status" value="1"/>
</dbReference>
<keyword evidence="6 10" id="KW-1133">Transmembrane helix</keyword>
<evidence type="ECO:0000256" key="5">
    <source>
        <dbReference type="ARBA" id="ARBA00022725"/>
    </source>
</evidence>
<feature type="transmembrane region" description="Helical" evidence="10">
    <location>
        <begin position="308"/>
        <end position="331"/>
    </location>
</feature>
<feature type="transmembrane region" description="Helical" evidence="10">
    <location>
        <begin position="50"/>
        <end position="72"/>
    </location>
</feature>
<evidence type="ECO:0000256" key="6">
    <source>
        <dbReference type="ARBA" id="ARBA00022989"/>
    </source>
</evidence>
<evidence type="ECO:0000256" key="9">
    <source>
        <dbReference type="ARBA" id="ARBA00023224"/>
    </source>
</evidence>
<dbReference type="InterPro" id="IPR004117">
    <property type="entry name" value="7tm6_olfct_rcpt"/>
</dbReference>
<evidence type="ECO:0000256" key="4">
    <source>
        <dbReference type="ARBA" id="ARBA00022692"/>
    </source>
</evidence>
<dbReference type="Pfam" id="PF02949">
    <property type="entry name" value="7tm_6"/>
    <property type="match status" value="2"/>
</dbReference>
<keyword evidence="5" id="KW-0552">Olfaction</keyword>
<feature type="transmembrane region" description="Helical" evidence="10">
    <location>
        <begin position="272"/>
        <end position="296"/>
    </location>
</feature>
<feature type="transmembrane region" description="Helical" evidence="10">
    <location>
        <begin position="598"/>
        <end position="626"/>
    </location>
</feature>
<dbReference type="EnsemblMetazoa" id="XM_012207857.1">
    <property type="protein sequence ID" value="XP_012063247.1"/>
    <property type="gene ID" value="LOC105626559"/>
</dbReference>
<feature type="transmembrane region" description="Helical" evidence="10">
    <location>
        <begin position="452"/>
        <end position="474"/>
    </location>
</feature>
<dbReference type="OrthoDB" id="6617147at2759"/>
<gene>
    <name evidence="11" type="primary">105626559</name>
</gene>
<evidence type="ECO:0000256" key="7">
    <source>
        <dbReference type="ARBA" id="ARBA00023136"/>
    </source>
</evidence>
<dbReference type="PANTHER" id="PTHR21137">
    <property type="entry name" value="ODORANT RECEPTOR"/>
    <property type="match status" value="1"/>
</dbReference>
<keyword evidence="12" id="KW-1185">Reference proteome</keyword>
<evidence type="ECO:0000256" key="3">
    <source>
        <dbReference type="ARBA" id="ARBA00022606"/>
    </source>
</evidence>
<sequence>MKRVSSEIIVNNYKRDNDYSLQLNRWFLKSIGAWPEIQTNSMIKTVLINILRIICHSLIAFTVISAILYILFEEKDFRLRLKAIGPTSHILMGGINYCSLLHHNNRIRTSIEHMETDWRMVKKEYDRELMLRNARVGRVIAGICALILQGGVICYNIARGMSRISVKIGNKTIETGRLPCPSFNKIVDTRLSPVYEIVLALQCLSTIVVNNITIGACGLAAVFAMHASGQLNVVMLHLEELVTERQDLFQLRLANIVEHHLRALRFLSHLEAIMSEICFVELIGCTFNLCMLGYYTITEWHEESINTIITYIMVLTAMMFNIFIFCFIGELVSDQCKKVGEVAYLTDWYKLPHKIILGLILIILRSRIVTKITAGKIFHMSIQTFGVYYLSFRALMMRKSSCTQNSNPVATVYDHEKYARLSIQQIRWIMKSIGIWPNSLKSSSSIKKYVRVLMNIIYLSIMAFLFIPGVFYVVLEVEDIYNTLKFIGPLSFCLMTIMKYSSLAFCRRDIRVCIEHIKIDWRNTWYHDDRAIMTKNAEFGRRLIVINGFFAYSGAIFFHIAMPISMGKITESNLTYQPLPYPVSRIIVDTRHSPINEIFFWTQFVSAVVSQTAVTATCGLIAVLAVHAYSRLEVLMQWIVHLVDGREDFSNNVDERLAIIVREHVRILCFIELTEKILHKISLVEVVGNTLNICFLGYYTITEWENGFAITYIILLMSFVFNLFVFCYIGELVAEQCKRVSEVSYMIDWYRLSERKALAIILMIAMSNSSVKLTAGNIIELSMISFGDVIKTSIAYLNMLRTLTT</sequence>
<evidence type="ECO:0000256" key="8">
    <source>
        <dbReference type="ARBA" id="ARBA00023170"/>
    </source>
</evidence>
<feature type="transmembrane region" description="Helical" evidence="10">
    <location>
        <begin position="486"/>
        <end position="506"/>
    </location>
</feature>
<evidence type="ECO:0008006" key="13">
    <source>
        <dbReference type="Google" id="ProtNLM"/>
    </source>
</evidence>
<dbReference type="GO" id="GO:0005886">
    <property type="term" value="C:plasma membrane"/>
    <property type="evidence" value="ECO:0007669"/>
    <property type="project" value="UniProtKB-SubCell"/>
</dbReference>
<reference evidence="12" key="1">
    <citation type="journal article" date="2011" name="PLoS Genet.">
        <title>The genome sequence of the leaf-cutter ant Atta cephalotes reveals insights into its obligate symbiotic lifestyle.</title>
        <authorList>
            <person name="Suen G."/>
            <person name="Teiling C."/>
            <person name="Li L."/>
            <person name="Holt C."/>
            <person name="Abouheif E."/>
            <person name="Bornberg-Bauer E."/>
            <person name="Bouffard P."/>
            <person name="Caldera E.J."/>
            <person name="Cash E."/>
            <person name="Cavanaugh A."/>
            <person name="Denas O."/>
            <person name="Elhaik E."/>
            <person name="Fave M.J."/>
            <person name="Gadau J."/>
            <person name="Gibson J.D."/>
            <person name="Graur D."/>
            <person name="Grubbs K.J."/>
            <person name="Hagen D.E."/>
            <person name="Harkins T.T."/>
            <person name="Helmkampf M."/>
            <person name="Hu H."/>
            <person name="Johnson B.R."/>
            <person name="Kim J."/>
            <person name="Marsh S.E."/>
            <person name="Moeller J.A."/>
            <person name="Munoz-Torres M.C."/>
            <person name="Murphy M.C."/>
            <person name="Naughton M.C."/>
            <person name="Nigam S."/>
            <person name="Overson R."/>
            <person name="Rajakumar R."/>
            <person name="Reese J.T."/>
            <person name="Scott J.J."/>
            <person name="Smith C.R."/>
            <person name="Tao S."/>
            <person name="Tsutsui N.D."/>
            <person name="Viljakainen L."/>
            <person name="Wissler L."/>
            <person name="Yandell M.D."/>
            <person name="Zimmer F."/>
            <person name="Taylor J."/>
            <person name="Slater S.C."/>
            <person name="Clifton S.W."/>
            <person name="Warren W.C."/>
            <person name="Elsik C.G."/>
            <person name="Smith C.D."/>
            <person name="Weinstock G.M."/>
            <person name="Gerardo N.M."/>
            <person name="Currie C.R."/>
        </authorList>
    </citation>
    <scope>NUCLEOTIDE SEQUENCE [LARGE SCALE GENOMIC DNA]</scope>
</reference>
<proteinExistence type="predicted"/>
<keyword evidence="8" id="KW-0675">Receptor</keyword>
<evidence type="ECO:0000256" key="2">
    <source>
        <dbReference type="ARBA" id="ARBA00022475"/>
    </source>
</evidence>
<evidence type="ECO:0000256" key="1">
    <source>
        <dbReference type="ARBA" id="ARBA00004651"/>
    </source>
</evidence>